<dbReference type="AlphaFoldDB" id="A0AAQ4DQD0"/>
<accession>A0AAQ4DQD0</accession>
<dbReference type="Proteomes" id="UP001321473">
    <property type="component" value="Unassembled WGS sequence"/>
</dbReference>
<dbReference type="InterPro" id="IPR024079">
    <property type="entry name" value="MetalloPept_cat_dom_sf"/>
</dbReference>
<evidence type="ECO:0000313" key="3">
    <source>
        <dbReference type="Proteomes" id="UP001321473"/>
    </source>
</evidence>
<protein>
    <recommendedName>
        <fullName evidence="1">Peptidase M13 N-terminal domain-containing protein</fullName>
    </recommendedName>
</protein>
<evidence type="ECO:0000259" key="1">
    <source>
        <dbReference type="Pfam" id="PF05649"/>
    </source>
</evidence>
<dbReference type="Pfam" id="PF05649">
    <property type="entry name" value="Peptidase_M13_N"/>
    <property type="match status" value="1"/>
</dbReference>
<name>A0AAQ4DQD0_AMBAM</name>
<comment type="caution">
    <text evidence="2">The sequence shown here is derived from an EMBL/GenBank/DDBJ whole genome shotgun (WGS) entry which is preliminary data.</text>
</comment>
<reference evidence="2 3" key="1">
    <citation type="journal article" date="2023" name="Arcadia Sci">
        <title>De novo assembly of a long-read Amblyomma americanum tick genome.</title>
        <authorList>
            <person name="Chou S."/>
            <person name="Poskanzer K.E."/>
            <person name="Rollins M."/>
            <person name="Thuy-Boun P.S."/>
        </authorList>
    </citation>
    <scope>NUCLEOTIDE SEQUENCE [LARGE SCALE GENOMIC DNA]</scope>
    <source>
        <strain evidence="2">F_SG_1</strain>
        <tissue evidence="2">Salivary glands</tissue>
    </source>
</reference>
<dbReference type="Gene3D" id="1.10.1380.10">
    <property type="entry name" value="Neutral endopeptidase , domain2"/>
    <property type="match status" value="1"/>
</dbReference>
<keyword evidence="3" id="KW-1185">Reference proteome</keyword>
<dbReference type="EMBL" id="JARKHS020028122">
    <property type="protein sequence ID" value="KAK8764670.1"/>
    <property type="molecule type" value="Genomic_DNA"/>
</dbReference>
<gene>
    <name evidence="2" type="ORF">V5799_032724</name>
</gene>
<dbReference type="Gene3D" id="3.40.390.10">
    <property type="entry name" value="Collagenase (Catalytic Domain)"/>
    <property type="match status" value="1"/>
</dbReference>
<sequence length="448" mass="50603">MTGRSTSFIQGTEPASKGGEPLRKFLLDVGLSWPQKSAANRQQLLDLLVKLSLDLGMPTLWKFSIGRHPSKPTENTLYMALDTRYTGWSSDLKRLEARDALHRHLRRAAEVVGGIGKSYSGMIEDVLTTHEQFKKVLQHGRARYRVPGYVNLSDYDLRLAINGHLPDDSQLWIDDTIVDMQPGLFSAIDKKHLRDDAALRRFKLYLGAYLVWAVSPVLASHLDHAMHVDMGHQLPALKRKTRDCLASVSHLMPLVIWKVQSDYVKNQSRAWHVLSLLVRSAVKIIRAYSAELAAQATEATSHLAINALNMTVTWSTLDQIYDFIPADAGNGSYFDHYRRAAQAAMRVWKKSLRRPQLSFYHLPGTAREAAYRILVIREVTISFAYLVPPMMVPDHPLAVSLATMGTQMASDVQVLLQTILLYDDQFSVRGTARMTARFALYFGYMLDH</sequence>
<dbReference type="InterPro" id="IPR042089">
    <property type="entry name" value="Peptidase_M13_dom_2"/>
</dbReference>
<dbReference type="SUPFAM" id="SSF55486">
    <property type="entry name" value="Metalloproteases ('zincins'), catalytic domain"/>
    <property type="match status" value="1"/>
</dbReference>
<dbReference type="InterPro" id="IPR008753">
    <property type="entry name" value="Peptidase_M13_N"/>
</dbReference>
<dbReference type="GO" id="GO:0006508">
    <property type="term" value="P:proteolysis"/>
    <property type="evidence" value="ECO:0007669"/>
    <property type="project" value="InterPro"/>
</dbReference>
<organism evidence="2 3">
    <name type="scientific">Amblyomma americanum</name>
    <name type="common">Lone star tick</name>
    <dbReference type="NCBI Taxonomy" id="6943"/>
    <lineage>
        <taxon>Eukaryota</taxon>
        <taxon>Metazoa</taxon>
        <taxon>Ecdysozoa</taxon>
        <taxon>Arthropoda</taxon>
        <taxon>Chelicerata</taxon>
        <taxon>Arachnida</taxon>
        <taxon>Acari</taxon>
        <taxon>Parasitiformes</taxon>
        <taxon>Ixodida</taxon>
        <taxon>Ixodoidea</taxon>
        <taxon>Ixodidae</taxon>
        <taxon>Amblyomminae</taxon>
        <taxon>Amblyomma</taxon>
    </lineage>
</organism>
<evidence type="ECO:0000313" key="2">
    <source>
        <dbReference type="EMBL" id="KAK8764670.1"/>
    </source>
</evidence>
<feature type="domain" description="Peptidase M13 N-terminal" evidence="1">
    <location>
        <begin position="15"/>
        <end position="264"/>
    </location>
</feature>
<proteinExistence type="predicted"/>
<dbReference type="GO" id="GO:0008237">
    <property type="term" value="F:metallopeptidase activity"/>
    <property type="evidence" value="ECO:0007669"/>
    <property type="project" value="InterPro"/>
</dbReference>